<dbReference type="PANTHER" id="PTHR23507:SF40">
    <property type="entry name" value="TETRACYCLINE-EFFLUX TRANSPORTER"/>
    <property type="match status" value="1"/>
</dbReference>
<feature type="transmembrane region" description="Helical" evidence="6">
    <location>
        <begin position="546"/>
        <end position="568"/>
    </location>
</feature>
<feature type="domain" description="Major facilitator superfamily (MFS) profile" evidence="7">
    <location>
        <begin position="86"/>
        <end position="573"/>
    </location>
</feature>
<accession>A0A9P6VFJ9</accession>
<organism evidence="8 9">
    <name type="scientific">Hyphodiscus hymeniophilus</name>
    <dbReference type="NCBI Taxonomy" id="353542"/>
    <lineage>
        <taxon>Eukaryota</taxon>
        <taxon>Fungi</taxon>
        <taxon>Dikarya</taxon>
        <taxon>Ascomycota</taxon>
        <taxon>Pezizomycotina</taxon>
        <taxon>Leotiomycetes</taxon>
        <taxon>Helotiales</taxon>
        <taxon>Hyphodiscaceae</taxon>
        <taxon>Hyphodiscus</taxon>
    </lineage>
</organism>
<dbReference type="GO" id="GO:0022857">
    <property type="term" value="F:transmembrane transporter activity"/>
    <property type="evidence" value="ECO:0007669"/>
    <property type="project" value="InterPro"/>
</dbReference>
<evidence type="ECO:0000313" key="9">
    <source>
        <dbReference type="Proteomes" id="UP000785200"/>
    </source>
</evidence>
<feature type="transmembrane region" description="Helical" evidence="6">
    <location>
        <begin position="87"/>
        <end position="106"/>
    </location>
</feature>
<dbReference type="Pfam" id="PF07690">
    <property type="entry name" value="MFS_1"/>
    <property type="match status" value="1"/>
</dbReference>
<evidence type="ECO:0000256" key="4">
    <source>
        <dbReference type="ARBA" id="ARBA00023136"/>
    </source>
</evidence>
<dbReference type="PROSITE" id="PS50850">
    <property type="entry name" value="MFS"/>
    <property type="match status" value="1"/>
</dbReference>
<evidence type="ECO:0000256" key="6">
    <source>
        <dbReference type="SAM" id="Phobius"/>
    </source>
</evidence>
<feature type="transmembrane region" description="Helical" evidence="6">
    <location>
        <begin position="406"/>
        <end position="429"/>
    </location>
</feature>
<evidence type="ECO:0000256" key="3">
    <source>
        <dbReference type="ARBA" id="ARBA00022989"/>
    </source>
</evidence>
<dbReference type="AlphaFoldDB" id="A0A9P6VFJ9"/>
<dbReference type="SUPFAM" id="SSF103473">
    <property type="entry name" value="MFS general substrate transporter"/>
    <property type="match status" value="1"/>
</dbReference>
<evidence type="ECO:0000256" key="5">
    <source>
        <dbReference type="SAM" id="MobiDB-lite"/>
    </source>
</evidence>
<feature type="transmembrane region" description="Helical" evidence="6">
    <location>
        <begin position="216"/>
        <end position="243"/>
    </location>
</feature>
<evidence type="ECO:0000259" key="7">
    <source>
        <dbReference type="PROSITE" id="PS50850"/>
    </source>
</evidence>
<comment type="caution">
    <text evidence="8">The sequence shown here is derived from an EMBL/GenBank/DDBJ whole genome shotgun (WGS) entry which is preliminary data.</text>
</comment>
<feature type="transmembrane region" description="Helical" evidence="6">
    <location>
        <begin position="367"/>
        <end position="394"/>
    </location>
</feature>
<dbReference type="Gene3D" id="1.20.1250.20">
    <property type="entry name" value="MFS general substrate transporter like domains"/>
    <property type="match status" value="1"/>
</dbReference>
<feature type="transmembrane region" description="Helical" evidence="6">
    <location>
        <begin position="516"/>
        <end position="540"/>
    </location>
</feature>
<dbReference type="Proteomes" id="UP000785200">
    <property type="component" value="Unassembled WGS sequence"/>
</dbReference>
<feature type="transmembrane region" description="Helical" evidence="6">
    <location>
        <begin position="255"/>
        <end position="278"/>
    </location>
</feature>
<feature type="compositionally biased region" description="Basic and acidic residues" evidence="5">
    <location>
        <begin position="1"/>
        <end position="20"/>
    </location>
</feature>
<gene>
    <name evidence="8" type="ORF">D0Z07_6082</name>
</gene>
<feature type="transmembrane region" description="Helical" evidence="6">
    <location>
        <begin position="189"/>
        <end position="210"/>
    </location>
</feature>
<reference evidence="8" key="1">
    <citation type="submission" date="2019-07" db="EMBL/GenBank/DDBJ databases">
        <title>Hyphodiscus hymeniophilus genome sequencing and assembly.</title>
        <authorList>
            <person name="Kramer G."/>
            <person name="Nodwell J."/>
        </authorList>
    </citation>
    <scope>NUCLEOTIDE SEQUENCE</scope>
    <source>
        <strain evidence="8">ATCC 34498</strain>
    </source>
</reference>
<comment type="subcellular location">
    <subcellularLocation>
        <location evidence="1">Membrane</location>
        <topology evidence="1">Multi-pass membrane protein</topology>
    </subcellularLocation>
</comment>
<feature type="transmembrane region" description="Helical" evidence="6">
    <location>
        <begin position="482"/>
        <end position="504"/>
    </location>
</feature>
<name>A0A9P6VFJ9_9HELO</name>
<keyword evidence="3 6" id="KW-1133">Transmembrane helix</keyword>
<evidence type="ECO:0000313" key="8">
    <source>
        <dbReference type="EMBL" id="KAG0647000.1"/>
    </source>
</evidence>
<evidence type="ECO:0000256" key="1">
    <source>
        <dbReference type="ARBA" id="ARBA00004141"/>
    </source>
</evidence>
<proteinExistence type="predicted"/>
<dbReference type="OrthoDB" id="3026777at2759"/>
<dbReference type="GO" id="GO:0016020">
    <property type="term" value="C:membrane"/>
    <property type="evidence" value="ECO:0007669"/>
    <property type="project" value="UniProtKB-SubCell"/>
</dbReference>
<keyword evidence="4 6" id="KW-0472">Membrane</keyword>
<feature type="transmembrane region" description="Helical" evidence="6">
    <location>
        <begin position="158"/>
        <end position="177"/>
    </location>
</feature>
<keyword evidence="2 6" id="KW-0812">Transmembrane</keyword>
<evidence type="ECO:0000256" key="2">
    <source>
        <dbReference type="ARBA" id="ARBA00022692"/>
    </source>
</evidence>
<dbReference type="InterPro" id="IPR011701">
    <property type="entry name" value="MFS"/>
</dbReference>
<protein>
    <submittedName>
        <fullName evidence="8">Proton-coupled folate transporter</fullName>
    </submittedName>
</protein>
<feature type="transmembrane region" description="Helical" evidence="6">
    <location>
        <begin position="284"/>
        <end position="306"/>
    </location>
</feature>
<feature type="region of interest" description="Disordered" evidence="5">
    <location>
        <begin position="1"/>
        <end position="66"/>
    </location>
</feature>
<dbReference type="InterPro" id="IPR036259">
    <property type="entry name" value="MFS_trans_sf"/>
</dbReference>
<dbReference type="InterPro" id="IPR020846">
    <property type="entry name" value="MFS_dom"/>
</dbReference>
<dbReference type="PANTHER" id="PTHR23507">
    <property type="entry name" value="ZGC:174356"/>
    <property type="match status" value="1"/>
</dbReference>
<sequence>MDTMDNEREYGGRESLRDGIEQAGADNGHWDAVGSLKRNAKRPDTEVTPLLGNSSGLSEERVDGPAVPEWEGNADHEGLTWWYKPSLYWLLPSFFLFALAFGGIIVPKLNLILELVCRDYLIERHASDPSYMFTPVLLGADNPQCRQIPEIQSLATKFILYLTIIVGALTAVMAPKLGSISDRHGRIKVLVVSSFGAFCGEIITILAAKYPDTVKYQWLLLGAVLDGLCGSFTTGMAITHAYAADCTPPPKRAVAFGYFHACLFAGIALGPLIAAFLVKATGQLITIFYVALGVHVFFMLFVLLIIPESLTKKRQQLARERFAAEGESIAWDGYSWLWAMRKGNILAPLQILWPTGPGSSGHLRANLILLSAVDTIIFGVAMGSMTVVVYYTGYQFDWGTEKSSDFISIVSTARVSALMIFLPLFVKIVRGSRAKQQRRDSGFVIPERNSGSDSLDLSIVRFSIMLEVLGYAGYALVRTGPLFILCGILAACGGVGSPTLQSALTKHVPHDRVGQLLGATGVLHALARIVCPAVFNLIYAGTVKKFPQAVFVVLASCFGVAFCVSWFIRPNGELLHFVEGKITDSVLVYLEDTDETTANPTRGDTEPTSDTIVDEEIGGY</sequence>
<keyword evidence="9" id="KW-1185">Reference proteome</keyword>
<dbReference type="EMBL" id="VNKQ01000014">
    <property type="protein sequence ID" value="KAG0647000.1"/>
    <property type="molecule type" value="Genomic_DNA"/>
</dbReference>